<feature type="non-terminal residue" evidence="1">
    <location>
        <position position="1"/>
    </location>
</feature>
<comment type="caution">
    <text evidence="1">The sequence shown here is derived from an EMBL/GenBank/DDBJ whole genome shotgun (WGS) entry which is preliminary data.</text>
</comment>
<dbReference type="Proteomes" id="UP000760545">
    <property type="component" value="Unassembled WGS sequence"/>
</dbReference>
<evidence type="ECO:0000313" key="1">
    <source>
        <dbReference type="EMBL" id="NJX16893.1"/>
    </source>
</evidence>
<reference evidence="1 2" key="1">
    <citation type="submission" date="2020-03" db="EMBL/GenBank/DDBJ databases">
        <title>Tamlana sp. nov, isolated from XXX.</title>
        <authorList>
            <person name="Cao W.R."/>
        </authorList>
    </citation>
    <scope>NUCLEOTIDE SEQUENCE [LARGE SCALE GENOMIC DNA]</scope>
    <source>
        <strain evidence="1 2">HST1-43</strain>
    </source>
</reference>
<gene>
    <name evidence="1" type="ORF">HC176_15560</name>
</gene>
<keyword evidence="2" id="KW-1185">Reference proteome</keyword>
<protein>
    <submittedName>
        <fullName evidence="1">Uncharacterized protein</fullName>
    </submittedName>
</protein>
<name>A0ABX1DIR6_9FLAO</name>
<organism evidence="1 2">
    <name type="scientific">Tamlana crocina</name>
    <dbReference type="NCBI Taxonomy" id="393006"/>
    <lineage>
        <taxon>Bacteria</taxon>
        <taxon>Pseudomonadati</taxon>
        <taxon>Bacteroidota</taxon>
        <taxon>Flavobacteriia</taxon>
        <taxon>Flavobacteriales</taxon>
        <taxon>Flavobacteriaceae</taxon>
        <taxon>Tamlana</taxon>
    </lineage>
</organism>
<dbReference type="EMBL" id="JAAVJS010000054">
    <property type="protein sequence ID" value="NJX16893.1"/>
    <property type="molecule type" value="Genomic_DNA"/>
</dbReference>
<proteinExistence type="predicted"/>
<sequence length="29" mass="3344">LKIKEGGDQYLFFTTLKSEEKVVLVCQKV</sequence>
<accession>A0ABX1DIR6</accession>
<evidence type="ECO:0000313" key="2">
    <source>
        <dbReference type="Proteomes" id="UP000760545"/>
    </source>
</evidence>